<dbReference type="AlphaFoldDB" id="A0A1D2MGA6"/>
<reference evidence="1 2" key="1">
    <citation type="journal article" date="2016" name="Genome Biol. Evol.">
        <title>Gene Family Evolution Reflects Adaptation to Soil Environmental Stressors in the Genome of the Collembolan Orchesella cincta.</title>
        <authorList>
            <person name="Faddeeva-Vakhrusheva A."/>
            <person name="Derks M.F."/>
            <person name="Anvar S.Y."/>
            <person name="Agamennone V."/>
            <person name="Suring W."/>
            <person name="Smit S."/>
            <person name="van Straalen N.M."/>
            <person name="Roelofs D."/>
        </authorList>
    </citation>
    <scope>NUCLEOTIDE SEQUENCE [LARGE SCALE GENOMIC DNA]</scope>
    <source>
        <tissue evidence="1">Mixed pool</tissue>
    </source>
</reference>
<dbReference type="InterPro" id="IPR013083">
    <property type="entry name" value="Znf_RING/FYVE/PHD"/>
</dbReference>
<proteinExistence type="predicted"/>
<name>A0A1D2MGA6_ORCCI</name>
<keyword evidence="2" id="KW-1185">Reference proteome</keyword>
<organism evidence="1 2">
    <name type="scientific">Orchesella cincta</name>
    <name type="common">Springtail</name>
    <name type="synonym">Podura cincta</name>
    <dbReference type="NCBI Taxonomy" id="48709"/>
    <lineage>
        <taxon>Eukaryota</taxon>
        <taxon>Metazoa</taxon>
        <taxon>Ecdysozoa</taxon>
        <taxon>Arthropoda</taxon>
        <taxon>Hexapoda</taxon>
        <taxon>Collembola</taxon>
        <taxon>Entomobryomorpha</taxon>
        <taxon>Entomobryoidea</taxon>
        <taxon>Orchesellidae</taxon>
        <taxon>Orchesellinae</taxon>
        <taxon>Orchesella</taxon>
    </lineage>
</organism>
<sequence length="276" mass="31242">MSQVFRCATCSGVLNSEVFHCTDGVTICNNCINKQMTLDSYKFYCRWRNDGCTVVCKIQYISQHQETCYYNPNSVRLCQLVGYNNCKFIPKASDRDGIINHFREGSHPIPVQDVVLGSPNPLSIQHADFQAASDSTEPSMLTPVLVSLKNQKKNCEHLILVAGKVDVNTGTARWAAVCVWKPENIYMTEVTYQLEFTLEKMGNDGQDRITWSVPVISLEEAGDSLWQNCPIDISLPSIKRYCLSEEGVLTRISFREIENTVKRVKRNEPDACVLRQ</sequence>
<protein>
    <submittedName>
        <fullName evidence="1">Uncharacterized protein</fullName>
    </submittedName>
</protein>
<dbReference type="Proteomes" id="UP000094527">
    <property type="component" value="Unassembled WGS sequence"/>
</dbReference>
<dbReference type="OrthoDB" id="4788989at2759"/>
<accession>A0A1D2MGA6</accession>
<comment type="caution">
    <text evidence="1">The sequence shown here is derived from an EMBL/GenBank/DDBJ whole genome shotgun (WGS) entry which is preliminary data.</text>
</comment>
<gene>
    <name evidence="1" type="ORF">Ocin01_14646</name>
</gene>
<evidence type="ECO:0000313" key="2">
    <source>
        <dbReference type="Proteomes" id="UP000094527"/>
    </source>
</evidence>
<dbReference type="Gene3D" id="3.30.40.10">
    <property type="entry name" value="Zinc/RING finger domain, C3HC4 (zinc finger)"/>
    <property type="match status" value="1"/>
</dbReference>
<dbReference type="EMBL" id="LJIJ01001349">
    <property type="protein sequence ID" value="ODM92037.1"/>
    <property type="molecule type" value="Genomic_DNA"/>
</dbReference>
<evidence type="ECO:0000313" key="1">
    <source>
        <dbReference type="EMBL" id="ODM92037.1"/>
    </source>
</evidence>